<feature type="region of interest" description="Disordered" evidence="1">
    <location>
        <begin position="129"/>
        <end position="150"/>
    </location>
</feature>
<feature type="compositionally biased region" description="Basic and acidic residues" evidence="1">
    <location>
        <begin position="20"/>
        <end position="50"/>
    </location>
</feature>
<gene>
    <name evidence="2" type="ORF">HPB48_022027</name>
</gene>
<dbReference type="AlphaFoldDB" id="A0A9J6H653"/>
<dbReference type="VEuPathDB" id="VectorBase:HLOH_060607"/>
<name>A0A9J6H653_HAELO</name>
<evidence type="ECO:0000256" key="1">
    <source>
        <dbReference type="SAM" id="MobiDB-lite"/>
    </source>
</evidence>
<organism evidence="2 3">
    <name type="scientific">Haemaphysalis longicornis</name>
    <name type="common">Bush tick</name>
    <dbReference type="NCBI Taxonomy" id="44386"/>
    <lineage>
        <taxon>Eukaryota</taxon>
        <taxon>Metazoa</taxon>
        <taxon>Ecdysozoa</taxon>
        <taxon>Arthropoda</taxon>
        <taxon>Chelicerata</taxon>
        <taxon>Arachnida</taxon>
        <taxon>Acari</taxon>
        <taxon>Parasitiformes</taxon>
        <taxon>Ixodida</taxon>
        <taxon>Ixodoidea</taxon>
        <taxon>Ixodidae</taxon>
        <taxon>Haemaphysalinae</taxon>
        <taxon>Haemaphysalis</taxon>
    </lineage>
</organism>
<comment type="caution">
    <text evidence="2">The sequence shown here is derived from an EMBL/GenBank/DDBJ whole genome shotgun (WGS) entry which is preliminary data.</text>
</comment>
<proteinExistence type="predicted"/>
<feature type="region of interest" description="Disordered" evidence="1">
    <location>
        <begin position="162"/>
        <end position="204"/>
    </location>
</feature>
<feature type="region of interest" description="Disordered" evidence="1">
    <location>
        <begin position="1"/>
        <end position="57"/>
    </location>
</feature>
<evidence type="ECO:0000313" key="2">
    <source>
        <dbReference type="EMBL" id="KAH9382311.1"/>
    </source>
</evidence>
<dbReference type="Proteomes" id="UP000821853">
    <property type="component" value="Chromosome 9"/>
</dbReference>
<reference evidence="2 3" key="1">
    <citation type="journal article" date="2020" name="Cell">
        <title>Large-Scale Comparative Analyses of Tick Genomes Elucidate Their Genetic Diversity and Vector Capacities.</title>
        <authorList>
            <consortium name="Tick Genome and Microbiome Consortium (TIGMIC)"/>
            <person name="Jia N."/>
            <person name="Wang J."/>
            <person name="Shi W."/>
            <person name="Du L."/>
            <person name="Sun Y."/>
            <person name="Zhan W."/>
            <person name="Jiang J.F."/>
            <person name="Wang Q."/>
            <person name="Zhang B."/>
            <person name="Ji P."/>
            <person name="Bell-Sakyi L."/>
            <person name="Cui X.M."/>
            <person name="Yuan T.T."/>
            <person name="Jiang B.G."/>
            <person name="Yang W.F."/>
            <person name="Lam T.T."/>
            <person name="Chang Q.C."/>
            <person name="Ding S.J."/>
            <person name="Wang X.J."/>
            <person name="Zhu J.G."/>
            <person name="Ruan X.D."/>
            <person name="Zhao L."/>
            <person name="Wei J.T."/>
            <person name="Ye R.Z."/>
            <person name="Que T.C."/>
            <person name="Du C.H."/>
            <person name="Zhou Y.H."/>
            <person name="Cheng J.X."/>
            <person name="Dai P.F."/>
            <person name="Guo W.B."/>
            <person name="Han X.H."/>
            <person name="Huang E.J."/>
            <person name="Li L.F."/>
            <person name="Wei W."/>
            <person name="Gao Y.C."/>
            <person name="Liu J.Z."/>
            <person name="Shao H.Z."/>
            <person name="Wang X."/>
            <person name="Wang C.C."/>
            <person name="Yang T.C."/>
            <person name="Huo Q.B."/>
            <person name="Li W."/>
            <person name="Chen H.Y."/>
            <person name="Chen S.E."/>
            <person name="Zhou L.G."/>
            <person name="Ni X.B."/>
            <person name="Tian J.H."/>
            <person name="Sheng Y."/>
            <person name="Liu T."/>
            <person name="Pan Y.S."/>
            <person name="Xia L.Y."/>
            <person name="Li J."/>
            <person name="Zhao F."/>
            <person name="Cao W.C."/>
        </authorList>
    </citation>
    <scope>NUCLEOTIDE SEQUENCE [LARGE SCALE GENOMIC DNA]</scope>
    <source>
        <strain evidence="2">HaeL-2018</strain>
    </source>
</reference>
<sequence length="204" mass="22082">MSPVDVSSHGSGGNGTEEQSIERELKTKTCSEEGRDDAQTVEPALHKQEEAPPAWLSNFVQAPVPHCAARDANAHAPPTSPIKINDIKEDDQYYIDSCQDPDFEENDFFHPAGVCPNGQHVKNGTVDAAARNSPTGAEGDRPAASTSPSAIHGDVHLQWNHAKLGKPPAEALDRSAGGKKHRLYTLGRRSWSMVEQEGTTEARR</sequence>
<protein>
    <submittedName>
        <fullName evidence="2">Uncharacterized protein</fullName>
    </submittedName>
</protein>
<accession>A0A9J6H653</accession>
<keyword evidence="3" id="KW-1185">Reference proteome</keyword>
<dbReference type="EMBL" id="JABSTR010000011">
    <property type="protein sequence ID" value="KAH9382311.1"/>
    <property type="molecule type" value="Genomic_DNA"/>
</dbReference>
<evidence type="ECO:0000313" key="3">
    <source>
        <dbReference type="Proteomes" id="UP000821853"/>
    </source>
</evidence>